<reference evidence="2 3" key="1">
    <citation type="submission" date="2019-08" db="EMBL/GenBank/DDBJ databases">
        <title>Complete genome sequence of Candidatus Uab amorphum.</title>
        <authorList>
            <person name="Shiratori T."/>
            <person name="Suzuki S."/>
            <person name="Kakizawa Y."/>
            <person name="Ishida K."/>
        </authorList>
    </citation>
    <scope>NUCLEOTIDE SEQUENCE [LARGE SCALE GENOMIC DNA]</scope>
    <source>
        <strain evidence="2 3">SRT547</strain>
    </source>
</reference>
<name>A0A5S9F5H3_UABAM</name>
<evidence type="ECO:0000313" key="2">
    <source>
        <dbReference type="EMBL" id="BBM85659.1"/>
    </source>
</evidence>
<evidence type="ECO:0000313" key="3">
    <source>
        <dbReference type="Proteomes" id="UP000326354"/>
    </source>
</evidence>
<dbReference type="KEGG" id="uam:UABAM_04033"/>
<proteinExistence type="predicted"/>
<dbReference type="AlphaFoldDB" id="A0A5S9F5H3"/>
<feature type="region of interest" description="Disordered" evidence="1">
    <location>
        <begin position="45"/>
        <end position="79"/>
    </location>
</feature>
<feature type="compositionally biased region" description="Polar residues" evidence="1">
    <location>
        <begin position="65"/>
        <end position="79"/>
    </location>
</feature>
<evidence type="ECO:0000256" key="1">
    <source>
        <dbReference type="SAM" id="MobiDB-lite"/>
    </source>
</evidence>
<gene>
    <name evidence="2" type="ORF">UABAM_04033</name>
</gene>
<dbReference type="EMBL" id="AP019860">
    <property type="protein sequence ID" value="BBM85659.1"/>
    <property type="molecule type" value="Genomic_DNA"/>
</dbReference>
<protein>
    <submittedName>
        <fullName evidence="2">Uncharacterized protein</fullName>
    </submittedName>
</protein>
<dbReference type="RefSeq" id="WP_151969750.1">
    <property type="nucleotide sequence ID" value="NZ_AP019860.1"/>
</dbReference>
<organism evidence="2 3">
    <name type="scientific">Uabimicrobium amorphum</name>
    <dbReference type="NCBI Taxonomy" id="2596890"/>
    <lineage>
        <taxon>Bacteria</taxon>
        <taxon>Pseudomonadati</taxon>
        <taxon>Planctomycetota</taxon>
        <taxon>Candidatus Uabimicrobiia</taxon>
        <taxon>Candidatus Uabimicrobiales</taxon>
        <taxon>Candidatus Uabimicrobiaceae</taxon>
        <taxon>Candidatus Uabimicrobium</taxon>
    </lineage>
</organism>
<sequence>MSKKKKKKFLTKKKMAAGAIVATLIYFAPRGGDFLKFLPVVTSDSMQETQENPQEEKDKQQQDKSTQNENKQPQPQQIEEINLRMRFVNGELYVGNWPCPDKNALEKTIKKLLTKYNDKEVRIKYYRDGNDPYKASYAAQKLLKKAGFHVTIHKGDAE</sequence>
<accession>A0A5S9F5H3</accession>
<dbReference type="Proteomes" id="UP000326354">
    <property type="component" value="Chromosome"/>
</dbReference>
<keyword evidence="3" id="KW-1185">Reference proteome</keyword>